<dbReference type="SUPFAM" id="SSF50475">
    <property type="entry name" value="FMN-binding split barrel"/>
    <property type="match status" value="1"/>
</dbReference>
<comment type="caution">
    <text evidence="1">The sequence shown here is derived from an EMBL/GenBank/DDBJ whole genome shotgun (WGS) entry which is preliminary data.</text>
</comment>
<dbReference type="EMBL" id="PYLO01000003">
    <property type="protein sequence ID" value="PST36866.1"/>
    <property type="molecule type" value="Genomic_DNA"/>
</dbReference>
<dbReference type="RefSeq" id="WP_107001082.1">
    <property type="nucleotide sequence ID" value="NZ_PYLO01000003.1"/>
</dbReference>
<evidence type="ECO:0000313" key="2">
    <source>
        <dbReference type="Proteomes" id="UP000241048"/>
    </source>
</evidence>
<proteinExistence type="predicted"/>
<organism evidence="1 2">
    <name type="scientific">Clostridium fessum</name>
    <dbReference type="NCBI Taxonomy" id="2126740"/>
    <lineage>
        <taxon>Bacteria</taxon>
        <taxon>Bacillati</taxon>
        <taxon>Bacillota</taxon>
        <taxon>Clostridia</taxon>
        <taxon>Eubacteriales</taxon>
        <taxon>Clostridiaceae</taxon>
        <taxon>Clostridium</taxon>
    </lineage>
</organism>
<dbReference type="Gene3D" id="2.30.110.10">
    <property type="entry name" value="Electron Transport, Fmn-binding Protein, Chain A"/>
    <property type="match status" value="1"/>
</dbReference>
<dbReference type="Proteomes" id="UP000241048">
    <property type="component" value="Unassembled WGS sequence"/>
</dbReference>
<gene>
    <name evidence="1" type="ORF">C7U56_09905</name>
</gene>
<dbReference type="AlphaFoldDB" id="A0A2T3FNL7"/>
<protein>
    <submittedName>
        <fullName evidence="1">Uncharacterized protein</fullName>
    </submittedName>
</protein>
<dbReference type="InterPro" id="IPR012349">
    <property type="entry name" value="Split_barrel_FMN-bd"/>
</dbReference>
<sequence>MEVLESLHGNVVCALAAGIGDYVRCTLLEYSYHDDQFWIFTEGGEKFIGLERNKNVSLAVFEKPPDFGALKSVLVMGTAKLIEPMLFEVPGFDEYSENLIKSSMIGVRKISFGKESVAETREIPYNNAV</sequence>
<reference evidence="1 2" key="1">
    <citation type="submission" date="2018-03" db="EMBL/GenBank/DDBJ databases">
        <title>Lachnoclostridium SNUG30386 gen.nov., sp.nov., isolated from human faeces.</title>
        <authorList>
            <person name="Seo B."/>
            <person name="Jeon K."/>
            <person name="Ko G."/>
        </authorList>
    </citation>
    <scope>NUCLEOTIDE SEQUENCE [LARGE SCALE GENOMIC DNA]</scope>
    <source>
        <strain evidence="1 2">SNUG30386</strain>
    </source>
</reference>
<accession>A0A2T3FNL7</accession>
<evidence type="ECO:0000313" key="1">
    <source>
        <dbReference type="EMBL" id="PST36866.1"/>
    </source>
</evidence>
<keyword evidence="2" id="KW-1185">Reference proteome</keyword>
<name>A0A2T3FNL7_9CLOT</name>